<keyword evidence="2" id="KW-0238">DNA-binding</keyword>
<dbReference type="SUPFAM" id="SSF46689">
    <property type="entry name" value="Homeodomain-like"/>
    <property type="match status" value="2"/>
</dbReference>
<reference evidence="5 6" key="1">
    <citation type="submission" date="2016-10" db="EMBL/GenBank/DDBJ databases">
        <authorList>
            <person name="de Groot N.N."/>
        </authorList>
    </citation>
    <scope>NUCLEOTIDE SEQUENCE [LARGE SCALE GENOMIC DNA]</scope>
    <source>
        <strain evidence="5 6">DSM 45317</strain>
    </source>
</reference>
<evidence type="ECO:0000313" key="5">
    <source>
        <dbReference type="EMBL" id="SFL73240.1"/>
    </source>
</evidence>
<dbReference type="OrthoDB" id="5464689at2"/>
<dbReference type="InterPro" id="IPR035418">
    <property type="entry name" value="AraC-bd_2"/>
</dbReference>
<keyword evidence="3" id="KW-0804">Transcription</keyword>
<evidence type="ECO:0000256" key="1">
    <source>
        <dbReference type="ARBA" id="ARBA00023015"/>
    </source>
</evidence>
<dbReference type="GO" id="GO:0003700">
    <property type="term" value="F:DNA-binding transcription factor activity"/>
    <property type="evidence" value="ECO:0007669"/>
    <property type="project" value="InterPro"/>
</dbReference>
<dbReference type="SMART" id="SM00342">
    <property type="entry name" value="HTH_ARAC"/>
    <property type="match status" value="1"/>
</dbReference>
<dbReference type="PANTHER" id="PTHR46796">
    <property type="entry name" value="HTH-TYPE TRANSCRIPTIONAL ACTIVATOR RHAS-RELATED"/>
    <property type="match status" value="1"/>
</dbReference>
<keyword evidence="6" id="KW-1185">Reference proteome</keyword>
<keyword evidence="1" id="KW-0805">Transcription regulation</keyword>
<evidence type="ECO:0000256" key="3">
    <source>
        <dbReference type="ARBA" id="ARBA00023163"/>
    </source>
</evidence>
<dbReference type="RefSeq" id="WP_091329035.1">
    <property type="nucleotide sequence ID" value="NZ_FOSW01000016.1"/>
</dbReference>
<evidence type="ECO:0000313" key="6">
    <source>
        <dbReference type="Proteomes" id="UP000199152"/>
    </source>
</evidence>
<evidence type="ECO:0000259" key="4">
    <source>
        <dbReference type="PROSITE" id="PS01124"/>
    </source>
</evidence>
<dbReference type="InterPro" id="IPR018060">
    <property type="entry name" value="HTH_AraC"/>
</dbReference>
<dbReference type="Gene3D" id="1.10.10.60">
    <property type="entry name" value="Homeodomain-like"/>
    <property type="match status" value="1"/>
</dbReference>
<dbReference type="Pfam" id="PF14525">
    <property type="entry name" value="AraC_binding_2"/>
    <property type="match status" value="1"/>
</dbReference>
<organism evidence="5 6">
    <name type="scientific">Geodermatophilus ruber</name>
    <dbReference type="NCBI Taxonomy" id="504800"/>
    <lineage>
        <taxon>Bacteria</taxon>
        <taxon>Bacillati</taxon>
        <taxon>Actinomycetota</taxon>
        <taxon>Actinomycetes</taxon>
        <taxon>Geodermatophilales</taxon>
        <taxon>Geodermatophilaceae</taxon>
        <taxon>Geodermatophilus</taxon>
    </lineage>
</organism>
<gene>
    <name evidence="5" type="ORF">SAMN04488085_11681</name>
</gene>
<dbReference type="EMBL" id="FOSW01000016">
    <property type="protein sequence ID" value="SFL73240.1"/>
    <property type="molecule type" value="Genomic_DNA"/>
</dbReference>
<dbReference type="Proteomes" id="UP000199152">
    <property type="component" value="Unassembled WGS sequence"/>
</dbReference>
<feature type="domain" description="HTH araC/xylS-type" evidence="4">
    <location>
        <begin position="224"/>
        <end position="322"/>
    </location>
</feature>
<evidence type="ECO:0000256" key="2">
    <source>
        <dbReference type="ARBA" id="ARBA00023125"/>
    </source>
</evidence>
<proteinExistence type="predicted"/>
<dbReference type="PROSITE" id="PS00041">
    <property type="entry name" value="HTH_ARAC_FAMILY_1"/>
    <property type="match status" value="1"/>
</dbReference>
<dbReference type="GO" id="GO:0043565">
    <property type="term" value="F:sequence-specific DNA binding"/>
    <property type="evidence" value="ECO:0007669"/>
    <property type="project" value="InterPro"/>
</dbReference>
<name>A0A1I4K379_9ACTN</name>
<dbReference type="InterPro" id="IPR050204">
    <property type="entry name" value="AraC_XylS_family_regulators"/>
</dbReference>
<dbReference type="PROSITE" id="PS01124">
    <property type="entry name" value="HTH_ARAC_FAMILY_2"/>
    <property type="match status" value="1"/>
</dbReference>
<sequence length="322" mass="34976">MSPAPPLHRFPLCLSSDVEEFTARLNGVYYPAHVAPESAGRFPAPSVLNALHEPDFTLGYIQPGGSVDVTPDQDTTTHHVNLVLSGSVVAVSGRDEVLLEPGIAAVHGVRERHQLRARAGSRLIGMKFGRELVEGELGAMLGRPVTDPVRWTAGFDLRRGAGRSWLSLVEFTLTALDRPGLLDSPLVRRRQVRTLVAGLLAAQPHNYSADLADSARPLRPRTVRRALEHIHEHYAQPLTVTDLAAAAGSSARRLQEAFGAHLGQSPMSYLRDVRLDQVRRLLADGGSSVTEAALACGFTHLGRFSAAYRERFGELPSRTRTG</sequence>
<dbReference type="InterPro" id="IPR009057">
    <property type="entry name" value="Homeodomain-like_sf"/>
</dbReference>
<dbReference type="Pfam" id="PF12833">
    <property type="entry name" value="HTH_18"/>
    <property type="match status" value="1"/>
</dbReference>
<dbReference type="AlphaFoldDB" id="A0A1I4K379"/>
<dbReference type="InParanoid" id="A0A1I4K379"/>
<dbReference type="STRING" id="504800.SAMN04488085_11681"/>
<dbReference type="InterPro" id="IPR018062">
    <property type="entry name" value="HTH_AraC-typ_CS"/>
</dbReference>
<accession>A0A1I4K379</accession>
<dbReference type="PANTHER" id="PTHR46796:SF12">
    <property type="entry name" value="HTH-TYPE DNA-BINDING TRANSCRIPTIONAL ACTIVATOR EUTR"/>
    <property type="match status" value="1"/>
</dbReference>
<protein>
    <submittedName>
        <fullName evidence="5">Transcriptional regulator, AraC family</fullName>
    </submittedName>
</protein>